<feature type="region of interest" description="Disordered" evidence="1">
    <location>
        <begin position="61"/>
        <end position="139"/>
    </location>
</feature>
<evidence type="ECO:0000256" key="1">
    <source>
        <dbReference type="SAM" id="MobiDB-lite"/>
    </source>
</evidence>
<accession>A0AAD5U243</accession>
<feature type="compositionally biased region" description="Polar residues" evidence="1">
    <location>
        <begin position="61"/>
        <end position="92"/>
    </location>
</feature>
<reference evidence="2" key="1">
    <citation type="submission" date="2020-05" db="EMBL/GenBank/DDBJ databases">
        <title>Phylogenomic resolution of chytrid fungi.</title>
        <authorList>
            <person name="Stajich J.E."/>
            <person name="Amses K."/>
            <person name="Simmons R."/>
            <person name="Seto K."/>
            <person name="Myers J."/>
            <person name="Bonds A."/>
            <person name="Quandt C.A."/>
            <person name="Barry K."/>
            <person name="Liu P."/>
            <person name="Grigoriev I."/>
            <person name="Longcore J.E."/>
            <person name="James T.Y."/>
        </authorList>
    </citation>
    <scope>NUCLEOTIDE SEQUENCE</scope>
    <source>
        <strain evidence="2">JEL0476</strain>
    </source>
</reference>
<evidence type="ECO:0000313" key="2">
    <source>
        <dbReference type="EMBL" id="KAJ3221586.1"/>
    </source>
</evidence>
<feature type="compositionally biased region" description="Pro residues" evidence="1">
    <location>
        <begin position="105"/>
        <end position="130"/>
    </location>
</feature>
<dbReference type="EMBL" id="JADGJW010000221">
    <property type="protein sequence ID" value="KAJ3221586.1"/>
    <property type="molecule type" value="Genomic_DNA"/>
</dbReference>
<comment type="caution">
    <text evidence="2">The sequence shown here is derived from an EMBL/GenBank/DDBJ whole genome shotgun (WGS) entry which is preliminary data.</text>
</comment>
<gene>
    <name evidence="2" type="ORF">HK099_003373</name>
</gene>
<dbReference type="Proteomes" id="UP001211065">
    <property type="component" value="Unassembled WGS sequence"/>
</dbReference>
<dbReference type="AlphaFoldDB" id="A0AAD5U243"/>
<keyword evidence="3" id="KW-1185">Reference proteome</keyword>
<protein>
    <submittedName>
        <fullName evidence="2">Uncharacterized protein</fullName>
    </submittedName>
</protein>
<evidence type="ECO:0000313" key="3">
    <source>
        <dbReference type="Proteomes" id="UP001211065"/>
    </source>
</evidence>
<sequence length="239" mass="25403">MSCRCYCCSGLNCIPKYVDDFSVFAQADCKTETCTVRRRKQAGIGPNQCKTPIKVNYFLNKNTADNGTQPSYQHQPPNYQQTSYPPNTSDNYVSYPPNGYQQNSYPPPSNAYPPPSSAYPPPSGNPPPSEPYGNIQRLGNGGLLGKNNIGGLFGKKNNGGLFGKNNTGTGMATGGAALGVGAAAGLVGGAALGHALSGGHHSHYGHNDYGNDYDRGYGMESHNYTSNVGDTYAVESYDY</sequence>
<organism evidence="2 3">
    <name type="scientific">Clydaea vesicula</name>
    <dbReference type="NCBI Taxonomy" id="447962"/>
    <lineage>
        <taxon>Eukaryota</taxon>
        <taxon>Fungi</taxon>
        <taxon>Fungi incertae sedis</taxon>
        <taxon>Chytridiomycota</taxon>
        <taxon>Chytridiomycota incertae sedis</taxon>
        <taxon>Chytridiomycetes</taxon>
        <taxon>Lobulomycetales</taxon>
        <taxon>Lobulomycetaceae</taxon>
        <taxon>Clydaea</taxon>
    </lineage>
</organism>
<proteinExistence type="predicted"/>
<name>A0AAD5U243_9FUNG</name>